<sequence length="64" mass="7561">MKVKCILCEKINDINDDSIMAKRLRNRPIHTYMCDECYQRITEKTTARIASRQESESHNESNDI</sequence>
<dbReference type="InterPro" id="IPR019241">
    <property type="entry name" value="DUF2197"/>
</dbReference>
<reference evidence="1 2" key="1">
    <citation type="submission" date="2020-11" db="EMBL/GenBank/DDBJ databases">
        <title>Taxonomic evaluation of the Bacillus sporothermodurans group of bacteria based on whole genome sequences.</title>
        <authorList>
            <person name="Fiedler G."/>
            <person name="Herbstmann A.-D."/>
            <person name="Doll E."/>
            <person name="Wenning M."/>
            <person name="Brinks E."/>
            <person name="Kabisch J."/>
            <person name="Breitenwieser F."/>
            <person name="Lappann M."/>
            <person name="Boehnlein C."/>
            <person name="Franz C."/>
        </authorList>
    </citation>
    <scope>NUCLEOTIDE SEQUENCE [LARGE SCALE GENOMIC DNA]</scope>
    <source>
        <strain evidence="1 2">JCM 19841</strain>
    </source>
</reference>
<dbReference type="Proteomes" id="UP000595691">
    <property type="component" value="Chromosome"/>
</dbReference>
<protein>
    <submittedName>
        <fullName evidence="1">YlaI family protein</fullName>
    </submittedName>
</protein>
<dbReference type="Pfam" id="PF09963">
    <property type="entry name" value="DUF2197"/>
    <property type="match status" value="1"/>
</dbReference>
<gene>
    <name evidence="1" type="ORF">I5776_13435</name>
</gene>
<evidence type="ECO:0000313" key="1">
    <source>
        <dbReference type="EMBL" id="QQZ08081.1"/>
    </source>
</evidence>
<dbReference type="EMBL" id="CP065425">
    <property type="protein sequence ID" value="QQZ08081.1"/>
    <property type="molecule type" value="Genomic_DNA"/>
</dbReference>
<organism evidence="1 2">
    <name type="scientific">Heyndrickxia vini</name>
    <dbReference type="NCBI Taxonomy" id="1476025"/>
    <lineage>
        <taxon>Bacteria</taxon>
        <taxon>Bacillati</taxon>
        <taxon>Bacillota</taxon>
        <taxon>Bacilli</taxon>
        <taxon>Bacillales</taxon>
        <taxon>Bacillaceae</taxon>
        <taxon>Heyndrickxia</taxon>
    </lineage>
</organism>
<accession>A0ABX7DYN9</accession>
<name>A0ABX7DYN9_9BACI</name>
<proteinExistence type="predicted"/>
<evidence type="ECO:0000313" key="2">
    <source>
        <dbReference type="Proteomes" id="UP000595691"/>
    </source>
</evidence>
<dbReference type="RefSeq" id="WP_202776906.1">
    <property type="nucleotide sequence ID" value="NZ_CP065425.1"/>
</dbReference>
<keyword evidence="2" id="KW-1185">Reference proteome</keyword>